<accession>A0A397SZD8</accession>
<feature type="region of interest" description="Disordered" evidence="2">
    <location>
        <begin position="128"/>
        <end position="151"/>
    </location>
</feature>
<name>A0A397SZD8_9GLOM</name>
<keyword evidence="1" id="KW-0479">Metal-binding</keyword>
<dbReference type="GO" id="GO:0008270">
    <property type="term" value="F:zinc ion binding"/>
    <property type="evidence" value="ECO:0007669"/>
    <property type="project" value="UniProtKB-KW"/>
</dbReference>
<sequence>MYGEKNNHVEYNNYSSLYLHVLSDKSTQFAPKVYVIQLLPKIQCQCMDFLSRGGACKHLRASVLWINWLRLQSPQLQYQFLDHRSLPYILLPSQDNAIKEAKNSQNESIFLETKSQYIKEKEINNNAIQNNTEISTSSSSHTRSPQPNETTLTDSLHIKQDAAIWKQEYIVSATNILANLNEIEFITRNIKQLFENIPDGIDDEAENLNKKMKVILERINDNEDVRKLKDITNKVWKERSQTKKKTNIC</sequence>
<reference evidence="4 5" key="1">
    <citation type="submission" date="2018-06" db="EMBL/GenBank/DDBJ databases">
        <title>Comparative genomics reveals the genomic features of Rhizophagus irregularis, R. cerebriforme, R. diaphanum and Gigaspora rosea, and their symbiotic lifestyle signature.</title>
        <authorList>
            <person name="Morin E."/>
            <person name="San Clemente H."/>
            <person name="Chen E.C.H."/>
            <person name="De La Providencia I."/>
            <person name="Hainaut M."/>
            <person name="Kuo A."/>
            <person name="Kohler A."/>
            <person name="Murat C."/>
            <person name="Tang N."/>
            <person name="Roy S."/>
            <person name="Loubradou J."/>
            <person name="Henrissat B."/>
            <person name="Grigoriev I.V."/>
            <person name="Corradi N."/>
            <person name="Roux C."/>
            <person name="Martin F.M."/>
        </authorList>
    </citation>
    <scope>NUCLEOTIDE SEQUENCE [LARGE SCALE GENOMIC DNA]</scope>
    <source>
        <strain evidence="4 5">DAOM 227022</strain>
    </source>
</reference>
<dbReference type="Proteomes" id="UP000265703">
    <property type="component" value="Unassembled WGS sequence"/>
</dbReference>
<keyword evidence="1" id="KW-0862">Zinc</keyword>
<feature type="compositionally biased region" description="Low complexity" evidence="2">
    <location>
        <begin position="135"/>
        <end position="144"/>
    </location>
</feature>
<evidence type="ECO:0000313" key="4">
    <source>
        <dbReference type="EMBL" id="RIA89355.1"/>
    </source>
</evidence>
<dbReference type="AlphaFoldDB" id="A0A397SZD8"/>
<dbReference type="InterPro" id="IPR007527">
    <property type="entry name" value="Znf_SWIM"/>
</dbReference>
<dbReference type="STRING" id="658196.A0A397SZD8"/>
<gene>
    <name evidence="4" type="ORF">C1645_824983</name>
</gene>
<evidence type="ECO:0000256" key="2">
    <source>
        <dbReference type="SAM" id="MobiDB-lite"/>
    </source>
</evidence>
<dbReference type="PROSITE" id="PS50966">
    <property type="entry name" value="ZF_SWIM"/>
    <property type="match status" value="1"/>
</dbReference>
<feature type="domain" description="SWIM-type" evidence="3">
    <location>
        <begin position="34"/>
        <end position="67"/>
    </location>
</feature>
<evidence type="ECO:0000313" key="5">
    <source>
        <dbReference type="Proteomes" id="UP000265703"/>
    </source>
</evidence>
<protein>
    <recommendedName>
        <fullName evidence="3">SWIM-type domain-containing protein</fullName>
    </recommendedName>
</protein>
<keyword evidence="1" id="KW-0863">Zinc-finger</keyword>
<organism evidence="4 5">
    <name type="scientific">Glomus cerebriforme</name>
    <dbReference type="NCBI Taxonomy" id="658196"/>
    <lineage>
        <taxon>Eukaryota</taxon>
        <taxon>Fungi</taxon>
        <taxon>Fungi incertae sedis</taxon>
        <taxon>Mucoromycota</taxon>
        <taxon>Glomeromycotina</taxon>
        <taxon>Glomeromycetes</taxon>
        <taxon>Glomerales</taxon>
        <taxon>Glomeraceae</taxon>
        <taxon>Glomus</taxon>
    </lineage>
</organism>
<evidence type="ECO:0000259" key="3">
    <source>
        <dbReference type="PROSITE" id="PS50966"/>
    </source>
</evidence>
<keyword evidence="5" id="KW-1185">Reference proteome</keyword>
<evidence type="ECO:0000256" key="1">
    <source>
        <dbReference type="PROSITE-ProRule" id="PRU00325"/>
    </source>
</evidence>
<dbReference type="OrthoDB" id="2436008at2759"/>
<dbReference type="EMBL" id="QKYT01000223">
    <property type="protein sequence ID" value="RIA89355.1"/>
    <property type="molecule type" value="Genomic_DNA"/>
</dbReference>
<comment type="caution">
    <text evidence="4">The sequence shown here is derived from an EMBL/GenBank/DDBJ whole genome shotgun (WGS) entry which is preliminary data.</text>
</comment>
<proteinExistence type="predicted"/>